<feature type="domain" description="Stealth protein CR1 conserved region 1" evidence="5">
    <location>
        <begin position="25"/>
        <end position="47"/>
    </location>
</feature>
<dbReference type="KEGG" id="cfon:HZU75_05160"/>
<reference evidence="6 7" key="1">
    <citation type="journal article" date="2016" name="Int. J. Syst. Evol. Microbiol.">
        <title>Chitinibacter fontanus sp. nov., isolated from a spring.</title>
        <authorList>
            <person name="Sheu S.Y."/>
            <person name="Li Y.S."/>
            <person name="Young C.C."/>
            <person name="Chen W.M."/>
        </authorList>
    </citation>
    <scope>NUCLEOTIDE SEQUENCE [LARGE SCALE GENOMIC DNA]</scope>
    <source>
        <strain evidence="6 7">STM-7</strain>
    </source>
</reference>
<dbReference type="PANTHER" id="PTHR24045">
    <property type="match status" value="1"/>
</dbReference>
<dbReference type="EMBL" id="CP058952">
    <property type="protein sequence ID" value="QLI80960.1"/>
    <property type="molecule type" value="Genomic_DNA"/>
</dbReference>
<dbReference type="GO" id="GO:0016772">
    <property type="term" value="F:transferase activity, transferring phosphorus-containing groups"/>
    <property type="evidence" value="ECO:0007669"/>
    <property type="project" value="InterPro"/>
</dbReference>
<feature type="domain" description="Stealth protein CR2 conserved region 2" evidence="4">
    <location>
        <begin position="66"/>
        <end position="167"/>
    </location>
</feature>
<dbReference type="InterPro" id="IPR047141">
    <property type="entry name" value="Stealth"/>
</dbReference>
<organism evidence="6 7">
    <name type="scientific">Chitinibacter fontanus</name>
    <dbReference type="NCBI Taxonomy" id="1737446"/>
    <lineage>
        <taxon>Bacteria</taxon>
        <taxon>Pseudomonadati</taxon>
        <taxon>Pseudomonadota</taxon>
        <taxon>Betaproteobacteria</taxon>
        <taxon>Neisseriales</taxon>
        <taxon>Chitinibacteraceae</taxon>
        <taxon>Chitinibacter</taxon>
    </lineage>
</organism>
<evidence type="ECO:0000259" key="4">
    <source>
        <dbReference type="Pfam" id="PF11380"/>
    </source>
</evidence>
<evidence type="ECO:0000313" key="7">
    <source>
        <dbReference type="Proteomes" id="UP000510822"/>
    </source>
</evidence>
<evidence type="ECO:0000256" key="3">
    <source>
        <dbReference type="ARBA" id="ARBA00023169"/>
    </source>
</evidence>
<accession>A0A7D5V9I2</accession>
<dbReference type="Pfam" id="PF11380">
    <property type="entry name" value="Stealth_CR2"/>
    <property type="match status" value="1"/>
</dbReference>
<dbReference type="PANTHER" id="PTHR24045:SF0">
    <property type="entry name" value="N-ACETYLGLUCOSAMINE-1-PHOSPHOTRANSFERASE SUBUNITS ALPHA_BETA"/>
    <property type="match status" value="1"/>
</dbReference>
<comment type="similarity">
    <text evidence="1">Belongs to the stealth family.</text>
</comment>
<protein>
    <submittedName>
        <fullName evidence="6">Stealth CR1 domain-containing protein</fullName>
    </submittedName>
</protein>
<evidence type="ECO:0000313" key="6">
    <source>
        <dbReference type="EMBL" id="QLI80960.1"/>
    </source>
</evidence>
<sequence>MHVNKKPASRRFFYSKKLKVSGVDRIDIVYLWVNGNDPVWQAKRQKAQQQKLNPNQLAQYGNVAGRYRDNGELRYNLRALERFFPDHGQIFIVTDAQRPDWLAEHEKVTLIDHAELIPAIARPVFDAGHIESYLHHIPNLSERFIYLNDDIFFGAPVKLDDWFGPTGVAVHFEPNAAPTGEAIEQHETALVNAAILSRRWLMLRPNYHHIPWLCAHAPRPMLKSALWELEHQAADLFKAVRSTTFRVWHVPPIMSDLALRWMIHQQQASPCHGEALYISSCDTHAAAQLASLSQRFGQLPYFCINDTCDDCANDDPRLSAVGRTLAQLLPQPSQFEIAPLAKFASAPAQ</sequence>
<evidence type="ECO:0000259" key="5">
    <source>
        <dbReference type="Pfam" id="PF17101"/>
    </source>
</evidence>
<evidence type="ECO:0000256" key="1">
    <source>
        <dbReference type="ARBA" id="ARBA00007583"/>
    </source>
</evidence>
<dbReference type="Proteomes" id="UP000510822">
    <property type="component" value="Chromosome"/>
</dbReference>
<dbReference type="AlphaFoldDB" id="A0A7D5V9I2"/>
<name>A0A7D5V9I2_9NEIS</name>
<dbReference type="InterPro" id="IPR031358">
    <property type="entry name" value="Stealth_CR1"/>
</dbReference>
<dbReference type="InterPro" id="IPR021520">
    <property type="entry name" value="Stealth_CR2"/>
</dbReference>
<keyword evidence="3" id="KW-0270">Exopolysaccharide synthesis</keyword>
<keyword evidence="7" id="KW-1185">Reference proteome</keyword>
<dbReference type="GO" id="GO:0000271">
    <property type="term" value="P:polysaccharide biosynthetic process"/>
    <property type="evidence" value="ECO:0007669"/>
    <property type="project" value="UniProtKB-KW"/>
</dbReference>
<proteinExistence type="inferred from homology"/>
<keyword evidence="2" id="KW-0808">Transferase</keyword>
<dbReference type="Pfam" id="PF17101">
    <property type="entry name" value="Stealth_CR1"/>
    <property type="match status" value="1"/>
</dbReference>
<evidence type="ECO:0000256" key="2">
    <source>
        <dbReference type="ARBA" id="ARBA00022679"/>
    </source>
</evidence>
<gene>
    <name evidence="6" type="ORF">HZU75_05160</name>
</gene>